<proteinExistence type="predicted"/>
<comment type="caution">
    <text evidence="1">The sequence shown here is derived from an EMBL/GenBank/DDBJ whole genome shotgun (WGS) entry which is preliminary data.</text>
</comment>
<dbReference type="EMBL" id="BAABJA010000001">
    <property type="protein sequence ID" value="GAA4658203.1"/>
    <property type="molecule type" value="Genomic_DNA"/>
</dbReference>
<name>A0ABP8VBG1_9HYPH</name>
<evidence type="ECO:0000313" key="2">
    <source>
        <dbReference type="Proteomes" id="UP001501699"/>
    </source>
</evidence>
<gene>
    <name evidence="1" type="ORF">GCM10023262_01970</name>
</gene>
<accession>A0ABP8VBG1</accession>
<dbReference type="Proteomes" id="UP001501699">
    <property type="component" value="Unassembled WGS sequence"/>
</dbReference>
<reference evidence="2" key="1">
    <citation type="journal article" date="2019" name="Int. J. Syst. Evol. Microbiol.">
        <title>The Global Catalogue of Microorganisms (GCM) 10K type strain sequencing project: providing services to taxonomists for standard genome sequencing and annotation.</title>
        <authorList>
            <consortium name="The Broad Institute Genomics Platform"/>
            <consortium name="The Broad Institute Genome Sequencing Center for Infectious Disease"/>
            <person name="Wu L."/>
            <person name="Ma J."/>
        </authorList>
    </citation>
    <scope>NUCLEOTIDE SEQUENCE [LARGE SCALE GENOMIC DNA]</scope>
    <source>
        <strain evidence="2">JCM 17714</strain>
    </source>
</reference>
<protein>
    <submittedName>
        <fullName evidence="1">Uncharacterized protein</fullName>
    </submittedName>
</protein>
<evidence type="ECO:0000313" key="1">
    <source>
        <dbReference type="EMBL" id="GAA4658203.1"/>
    </source>
</evidence>
<organism evidence="1 2">
    <name type="scientific">Bartonella pachyuromydis</name>
    <dbReference type="NCBI Taxonomy" id="931097"/>
    <lineage>
        <taxon>Bacteria</taxon>
        <taxon>Pseudomonadati</taxon>
        <taxon>Pseudomonadota</taxon>
        <taxon>Alphaproteobacteria</taxon>
        <taxon>Hyphomicrobiales</taxon>
        <taxon>Bartonellaceae</taxon>
        <taxon>Bartonella</taxon>
    </lineage>
</organism>
<sequence>MFKFVFFFLFSFASYAQKTKETTNNTPLTSPLVVNYSLTEDFLLKLEKIAKECKNLPPERETAKTENDLTTNDNNIEGYITYISSKAKFVSLLKENDLTPKDFVIGHLALQATLNALINKENFLRKQNIISSKNIEFTKEHMYRVIKILRTVC</sequence>
<dbReference type="RefSeq" id="WP_345118233.1">
    <property type="nucleotide sequence ID" value="NZ_BAABJA010000001.1"/>
</dbReference>
<keyword evidence="2" id="KW-1185">Reference proteome</keyword>